<dbReference type="InterPro" id="IPR007047">
    <property type="entry name" value="Flp_Fap"/>
</dbReference>
<keyword evidence="1" id="KW-1133">Transmembrane helix</keyword>
<proteinExistence type="predicted"/>
<name>A0A5C1A2P0_9BACT</name>
<evidence type="ECO:0000313" key="2">
    <source>
        <dbReference type="EMBL" id="QEL13389.1"/>
    </source>
</evidence>
<evidence type="ECO:0000313" key="4">
    <source>
        <dbReference type="Proteomes" id="UP000324974"/>
    </source>
</evidence>
<evidence type="ECO:0000313" key="3">
    <source>
        <dbReference type="EMBL" id="QEL13390.1"/>
    </source>
</evidence>
<dbReference type="Proteomes" id="UP000324974">
    <property type="component" value="Chromosome"/>
</dbReference>
<reference evidence="4" key="1">
    <citation type="submission" date="2019-08" db="EMBL/GenBank/DDBJ databases">
        <title>Limnoglobus roseus gen. nov., sp. nov., a novel freshwater planctomycete with a giant genome from the family Gemmataceae.</title>
        <authorList>
            <person name="Kulichevskaya I.S."/>
            <person name="Naumoff D.G."/>
            <person name="Miroshnikov K."/>
            <person name="Ivanova A."/>
            <person name="Philippov D.A."/>
            <person name="Hakobyan A."/>
            <person name="Rijpstra I.C."/>
            <person name="Sinninghe Damste J.S."/>
            <person name="Liesack W."/>
            <person name="Dedysh S.N."/>
        </authorList>
    </citation>
    <scope>NUCLEOTIDE SEQUENCE [LARGE SCALE GENOMIC DNA]</scope>
    <source>
        <strain evidence="4">PX52</strain>
    </source>
</reference>
<dbReference type="AlphaFoldDB" id="A0A5C1A2P0"/>
<dbReference type="EMBL" id="CP042425">
    <property type="protein sequence ID" value="QEL13390.1"/>
    <property type="molecule type" value="Genomic_DNA"/>
</dbReference>
<gene>
    <name evidence="2" type="ORF">PX52LOC_00243</name>
    <name evidence="3" type="ORF">PX52LOC_00244</name>
</gene>
<feature type="transmembrane region" description="Helical" evidence="1">
    <location>
        <begin position="20"/>
        <end position="41"/>
    </location>
</feature>
<evidence type="ECO:0000256" key="1">
    <source>
        <dbReference type="SAM" id="Phobius"/>
    </source>
</evidence>
<dbReference type="Pfam" id="PF04964">
    <property type="entry name" value="Flp_Fap"/>
    <property type="match status" value="1"/>
</dbReference>
<dbReference type="KEGG" id="lrs:PX52LOC_00243"/>
<keyword evidence="1" id="KW-0472">Membrane</keyword>
<dbReference type="EMBL" id="CP042425">
    <property type="protein sequence ID" value="QEL13389.1"/>
    <property type="molecule type" value="Genomic_DNA"/>
</dbReference>
<dbReference type="KEGG" id="lrs:PX52LOC_00244"/>
<dbReference type="RefSeq" id="WP_149108367.1">
    <property type="nucleotide sequence ID" value="NZ_CP042425.1"/>
</dbReference>
<protein>
    <submittedName>
        <fullName evidence="2">Flp family type IVb pilin</fullName>
    </submittedName>
</protein>
<keyword evidence="4" id="KW-1185">Reference proteome</keyword>
<accession>A0A5C1A2P0</accession>
<sequence length="63" mass="6408">MTSIKKAVVTFLKKEDGPTAVEYAVMLALIIVVCIAAITALGSTASQTFSYVNGQVASGNGAS</sequence>
<keyword evidence="1" id="KW-0812">Transmembrane</keyword>
<reference evidence="2" key="2">
    <citation type="journal article" date="2020" name="Int. J. Syst. Evol. Microbiol.">
        <title>Limnoglobus roseus gen. nov., sp. nov., a novel freshwater planctomycete with a giant genome from the family Gemmataceae.</title>
        <authorList>
            <person name="Kulichevskaya I.S."/>
            <person name="Naumoff D.G."/>
            <person name="Miroshnikov K.K."/>
            <person name="Ivanova A.A."/>
            <person name="Philippov D.A."/>
            <person name="Hakobyan A."/>
            <person name="Rijpstra W.I.C."/>
            <person name="Damste J.S.S."/>
            <person name="Liesack W."/>
            <person name="Dedysh S.N."/>
        </authorList>
    </citation>
    <scope>NUCLEOTIDE SEQUENCE</scope>
    <source>
        <strain evidence="2">PX52</strain>
    </source>
</reference>
<organism evidence="2 4">
    <name type="scientific">Limnoglobus roseus</name>
    <dbReference type="NCBI Taxonomy" id="2598579"/>
    <lineage>
        <taxon>Bacteria</taxon>
        <taxon>Pseudomonadati</taxon>
        <taxon>Planctomycetota</taxon>
        <taxon>Planctomycetia</taxon>
        <taxon>Gemmatales</taxon>
        <taxon>Gemmataceae</taxon>
        <taxon>Limnoglobus</taxon>
    </lineage>
</organism>